<name>L0GWH1_9GAMM</name>
<dbReference type="RefSeq" id="WP_015279866.1">
    <property type="nucleotide sequence ID" value="NC_019940.1"/>
</dbReference>
<keyword evidence="1" id="KW-0472">Membrane</keyword>
<protein>
    <submittedName>
        <fullName evidence="2">Uncharacterized protein</fullName>
    </submittedName>
</protein>
<keyword evidence="1" id="KW-0812">Transmembrane</keyword>
<dbReference type="EMBL" id="CP003051">
    <property type="protein sequence ID" value="AGA89720.1"/>
    <property type="molecule type" value="Genomic_DNA"/>
</dbReference>
<dbReference type="HOGENOM" id="CLU_104560_0_0_6"/>
<accession>L0GWH1</accession>
<dbReference type="AlphaFoldDB" id="L0GWH1"/>
<organism evidence="2 3">
    <name type="scientific">Thioflavicoccus mobilis 8321</name>
    <dbReference type="NCBI Taxonomy" id="765912"/>
    <lineage>
        <taxon>Bacteria</taxon>
        <taxon>Pseudomonadati</taxon>
        <taxon>Pseudomonadota</taxon>
        <taxon>Gammaproteobacteria</taxon>
        <taxon>Chromatiales</taxon>
        <taxon>Chromatiaceae</taxon>
        <taxon>Thioflavicoccus</taxon>
    </lineage>
</organism>
<feature type="transmembrane region" description="Helical" evidence="1">
    <location>
        <begin position="6"/>
        <end position="30"/>
    </location>
</feature>
<keyword evidence="1" id="KW-1133">Transmembrane helix</keyword>
<feature type="transmembrane region" description="Helical" evidence="1">
    <location>
        <begin position="81"/>
        <end position="98"/>
    </location>
</feature>
<reference evidence="2 3" key="1">
    <citation type="submission" date="2011-09" db="EMBL/GenBank/DDBJ databases">
        <title>Complete sequence of chromosome of Thioflavicoccus mobilis 8321.</title>
        <authorList>
            <consortium name="US DOE Joint Genome Institute"/>
            <person name="Lucas S."/>
            <person name="Han J."/>
            <person name="Lapidus A."/>
            <person name="Cheng J.-F."/>
            <person name="Goodwin L."/>
            <person name="Pitluck S."/>
            <person name="Peters L."/>
            <person name="Ovchinnikova G."/>
            <person name="Lu M."/>
            <person name="Detter J.C."/>
            <person name="Han C."/>
            <person name="Tapia R."/>
            <person name="Land M."/>
            <person name="Hauser L."/>
            <person name="Kyrpides N."/>
            <person name="Ivanova N."/>
            <person name="Pagani I."/>
            <person name="Vogl K."/>
            <person name="Liu Z."/>
            <person name="Imhoff J."/>
            <person name="Thiel V."/>
            <person name="Frigaard N.-U."/>
            <person name="Bryant D."/>
            <person name="Woyke T."/>
        </authorList>
    </citation>
    <scope>NUCLEOTIDE SEQUENCE [LARGE SCALE GENOMIC DNA]</scope>
    <source>
        <strain evidence="2 3">8321</strain>
    </source>
</reference>
<dbReference type="PATRIC" id="fig|765912.4.peg.864"/>
<evidence type="ECO:0000313" key="3">
    <source>
        <dbReference type="Proteomes" id="UP000010816"/>
    </source>
</evidence>
<feature type="transmembrane region" description="Helical" evidence="1">
    <location>
        <begin position="105"/>
        <end position="124"/>
    </location>
</feature>
<evidence type="ECO:0000313" key="2">
    <source>
        <dbReference type="EMBL" id="AGA89720.1"/>
    </source>
</evidence>
<feature type="transmembrane region" description="Helical" evidence="1">
    <location>
        <begin position="130"/>
        <end position="152"/>
    </location>
</feature>
<sequence length="166" mass="18494">MYAILGVFWAVVGIGLLLGFAVFRLVPFAMGTFDGPLMWEHWLALAGFVAFMAYAEGYHGFQKSFSPRFGARCRYLYEHPSWTRVLLAPFFCMGYFGATRRRRITSFALTSMIIALIVGVQHVQQPWRGIIDAGVCVGLIWGIAATAVYAILAFTSKDFSHPPEVA</sequence>
<dbReference type="eggNOG" id="ENOG50302PP">
    <property type="taxonomic scope" value="Bacteria"/>
</dbReference>
<keyword evidence="3" id="KW-1185">Reference proteome</keyword>
<dbReference type="KEGG" id="tmb:Thimo_0886"/>
<feature type="transmembrane region" description="Helical" evidence="1">
    <location>
        <begin position="42"/>
        <end position="61"/>
    </location>
</feature>
<dbReference type="Proteomes" id="UP000010816">
    <property type="component" value="Chromosome"/>
</dbReference>
<proteinExistence type="predicted"/>
<dbReference type="STRING" id="765912.Thimo_0886"/>
<evidence type="ECO:0000256" key="1">
    <source>
        <dbReference type="SAM" id="Phobius"/>
    </source>
</evidence>
<gene>
    <name evidence="2" type="ORF">Thimo_0886</name>
</gene>